<comment type="caution">
    <text evidence="8">The sequence shown here is derived from an EMBL/GenBank/DDBJ whole genome shotgun (WGS) entry which is preliminary data.</text>
</comment>
<comment type="catalytic activity">
    <reaction evidence="6">
        <text>a 2'-deoxycytidine in DNA + S-adenosyl-L-methionine = a 5-methyl-2'-deoxycytidine in DNA + S-adenosyl-L-homocysteine + H(+)</text>
        <dbReference type="Rhea" id="RHEA:13681"/>
        <dbReference type="Rhea" id="RHEA-COMP:11369"/>
        <dbReference type="Rhea" id="RHEA-COMP:11370"/>
        <dbReference type="ChEBI" id="CHEBI:15378"/>
        <dbReference type="ChEBI" id="CHEBI:57856"/>
        <dbReference type="ChEBI" id="CHEBI:59789"/>
        <dbReference type="ChEBI" id="CHEBI:85452"/>
        <dbReference type="ChEBI" id="CHEBI:85454"/>
        <dbReference type="EC" id="2.1.1.37"/>
    </reaction>
</comment>
<feature type="active site" evidence="7">
    <location>
        <position position="104"/>
    </location>
</feature>
<dbReference type="PROSITE" id="PS51679">
    <property type="entry name" value="SAM_MT_C5"/>
    <property type="match status" value="1"/>
</dbReference>
<dbReference type="GO" id="GO:0032259">
    <property type="term" value="P:methylation"/>
    <property type="evidence" value="ECO:0007669"/>
    <property type="project" value="UniProtKB-KW"/>
</dbReference>
<evidence type="ECO:0000313" key="9">
    <source>
        <dbReference type="Proteomes" id="UP001596550"/>
    </source>
</evidence>
<gene>
    <name evidence="8" type="ORF">ACFQO9_04670</name>
</gene>
<dbReference type="Gene3D" id="3.40.50.150">
    <property type="entry name" value="Vaccinia Virus protein VP39"/>
    <property type="match status" value="1"/>
</dbReference>
<dbReference type="Gene3D" id="3.90.120.10">
    <property type="entry name" value="DNA Methylase, subunit A, domain 2"/>
    <property type="match status" value="1"/>
</dbReference>
<name>A0ABW2LZ94_9FLAO</name>
<dbReference type="PANTHER" id="PTHR10629:SF52">
    <property type="entry name" value="DNA (CYTOSINE-5)-METHYLTRANSFERASE 1"/>
    <property type="match status" value="1"/>
</dbReference>
<keyword evidence="2 7" id="KW-0489">Methyltransferase</keyword>
<dbReference type="RefSeq" id="WP_378174501.1">
    <property type="nucleotide sequence ID" value="NZ_JBHTCR010000002.1"/>
</dbReference>
<evidence type="ECO:0000256" key="4">
    <source>
        <dbReference type="ARBA" id="ARBA00022691"/>
    </source>
</evidence>
<evidence type="ECO:0000256" key="7">
    <source>
        <dbReference type="PROSITE-ProRule" id="PRU01016"/>
    </source>
</evidence>
<evidence type="ECO:0000313" key="8">
    <source>
        <dbReference type="EMBL" id="MFC7346011.1"/>
    </source>
</evidence>
<keyword evidence="4 7" id="KW-0949">S-adenosyl-L-methionine</keyword>
<sequence length="556" mass="62246">MKKEYISAINIFINLIYVDLFCGAGGTSTGVELAIVDDKKCAKVIACVNHDENAILSHAANHPDTLHFTEDIRVLDLTDLISHVKRMRLKYPFAKLVLWASLECTNHSNAKGGMSRDADSRTLADHLERYIVAINPDCIQIENVKEFLQWGPLMQKVKDGNVQYDKKGKAIMIPNPDFKGVDFKRWRTSVENLGYKYEHKILNAADFGAYTLRKRLFIQFAKENFPIVWPEPTHEKNGLKLKKYKAVKECLDFSSKGKSIFEGKPRAENTLKRLYSGLVKFVANGDTEWIVKFNSMSKKGIHVPPGINDPCPTVAVQNRLGLASVEFLSKYFSGNPESKNISIDQPSGAITTVDHHALVSPVFLSSYYGTGDNVSSINCPSPVITTRDRVAKVECVFIDQQYGKSKPSSANNPAGSLTTNPKFALVNTEFLMNPQYYSKGSDIEKPCFTLIARMDKMPPYLVQVESGEFGIEIYDTDSEMTVLIKKFMAAHGIIDIKMRMLFVEELLKIQGFPVHYILIGNQADQKKFIGNSVEVNTAKAMCEATTIKILELKKAA</sequence>
<dbReference type="SUPFAM" id="SSF53335">
    <property type="entry name" value="S-adenosyl-L-methionine-dependent methyltransferases"/>
    <property type="match status" value="1"/>
</dbReference>
<dbReference type="InterPro" id="IPR029063">
    <property type="entry name" value="SAM-dependent_MTases_sf"/>
</dbReference>
<reference evidence="9" key="1">
    <citation type="journal article" date="2019" name="Int. J. Syst. Evol. Microbiol.">
        <title>The Global Catalogue of Microorganisms (GCM) 10K type strain sequencing project: providing services to taxonomists for standard genome sequencing and annotation.</title>
        <authorList>
            <consortium name="The Broad Institute Genomics Platform"/>
            <consortium name="The Broad Institute Genome Sequencing Center for Infectious Disease"/>
            <person name="Wu L."/>
            <person name="Ma J."/>
        </authorList>
    </citation>
    <scope>NUCLEOTIDE SEQUENCE [LARGE SCALE GENOMIC DNA]</scope>
    <source>
        <strain evidence="9">CCUG 54781</strain>
    </source>
</reference>
<proteinExistence type="inferred from homology"/>
<keyword evidence="3 7" id="KW-0808">Transferase</keyword>
<dbReference type="Proteomes" id="UP001596550">
    <property type="component" value="Unassembled WGS sequence"/>
</dbReference>
<comment type="similarity">
    <text evidence="7">Belongs to the class I-like SAM-binding methyltransferase superfamily. C5-methyltransferase family.</text>
</comment>
<evidence type="ECO:0000256" key="2">
    <source>
        <dbReference type="ARBA" id="ARBA00022603"/>
    </source>
</evidence>
<evidence type="ECO:0000256" key="1">
    <source>
        <dbReference type="ARBA" id="ARBA00011975"/>
    </source>
</evidence>
<evidence type="ECO:0000256" key="3">
    <source>
        <dbReference type="ARBA" id="ARBA00022679"/>
    </source>
</evidence>
<organism evidence="8 9">
    <name type="scientific">Chryseobacterium zhengzhouense</name>
    <dbReference type="NCBI Taxonomy" id="1636086"/>
    <lineage>
        <taxon>Bacteria</taxon>
        <taxon>Pseudomonadati</taxon>
        <taxon>Bacteroidota</taxon>
        <taxon>Flavobacteriia</taxon>
        <taxon>Flavobacteriales</taxon>
        <taxon>Weeksellaceae</taxon>
        <taxon>Chryseobacterium group</taxon>
        <taxon>Chryseobacterium</taxon>
    </lineage>
</organism>
<protein>
    <recommendedName>
        <fullName evidence="1">DNA (cytosine-5-)-methyltransferase</fullName>
        <ecNumber evidence="1">2.1.1.37</ecNumber>
    </recommendedName>
</protein>
<accession>A0ABW2LZ94</accession>
<dbReference type="InterPro" id="IPR001525">
    <property type="entry name" value="C5_MeTfrase"/>
</dbReference>
<dbReference type="EC" id="2.1.1.37" evidence="1"/>
<keyword evidence="9" id="KW-1185">Reference proteome</keyword>
<evidence type="ECO:0000256" key="6">
    <source>
        <dbReference type="ARBA" id="ARBA00047422"/>
    </source>
</evidence>
<dbReference type="Pfam" id="PF00145">
    <property type="entry name" value="DNA_methylase"/>
    <property type="match status" value="2"/>
</dbReference>
<dbReference type="PANTHER" id="PTHR10629">
    <property type="entry name" value="CYTOSINE-SPECIFIC METHYLTRANSFERASE"/>
    <property type="match status" value="1"/>
</dbReference>
<dbReference type="InterPro" id="IPR050390">
    <property type="entry name" value="C5-Methyltransferase"/>
</dbReference>
<keyword evidence="5" id="KW-0680">Restriction system</keyword>
<evidence type="ECO:0000256" key="5">
    <source>
        <dbReference type="ARBA" id="ARBA00022747"/>
    </source>
</evidence>
<dbReference type="EMBL" id="JBHTCR010000002">
    <property type="protein sequence ID" value="MFC7346011.1"/>
    <property type="molecule type" value="Genomic_DNA"/>
</dbReference>
<dbReference type="PRINTS" id="PR00105">
    <property type="entry name" value="C5METTRFRASE"/>
</dbReference>
<dbReference type="GO" id="GO:0003886">
    <property type="term" value="F:DNA (cytosine-5-)-methyltransferase activity"/>
    <property type="evidence" value="ECO:0007669"/>
    <property type="project" value="UniProtKB-EC"/>
</dbReference>